<evidence type="ECO:0000256" key="3">
    <source>
        <dbReference type="ARBA" id="ARBA00022741"/>
    </source>
</evidence>
<dbReference type="OrthoDB" id="10265467at2759"/>
<dbReference type="GO" id="GO:0017116">
    <property type="term" value="F:single-stranded DNA helicase activity"/>
    <property type="evidence" value="ECO:0007669"/>
    <property type="project" value="TreeGrafter"/>
</dbReference>
<dbReference type="GO" id="GO:0000731">
    <property type="term" value="P:DNA synthesis involved in DNA repair"/>
    <property type="evidence" value="ECO:0007669"/>
    <property type="project" value="TreeGrafter"/>
</dbReference>
<dbReference type="CDD" id="cd00009">
    <property type="entry name" value="AAA"/>
    <property type="match status" value="1"/>
</dbReference>
<dbReference type="CDD" id="cd18139">
    <property type="entry name" value="HLD_clamp_RarA"/>
    <property type="match status" value="1"/>
</dbReference>
<dbReference type="EnsemblMetazoa" id="CLYHEMT005609.1">
    <property type="protein sequence ID" value="CLYHEMP005609.1"/>
    <property type="gene ID" value="CLYHEMG005609"/>
</dbReference>
<dbReference type="GeneID" id="136807926"/>
<reference evidence="7" key="1">
    <citation type="submission" date="2021-01" db="UniProtKB">
        <authorList>
            <consortium name="EnsemblMetazoa"/>
        </authorList>
    </citation>
    <scope>IDENTIFICATION</scope>
</reference>
<feature type="compositionally biased region" description="Polar residues" evidence="5">
    <location>
        <begin position="40"/>
        <end position="50"/>
    </location>
</feature>
<protein>
    <recommendedName>
        <fullName evidence="6">AAA+ ATPase domain-containing protein</fullName>
    </recommendedName>
</protein>
<dbReference type="GO" id="GO:0006261">
    <property type="term" value="P:DNA-templated DNA replication"/>
    <property type="evidence" value="ECO:0007669"/>
    <property type="project" value="TreeGrafter"/>
</dbReference>
<dbReference type="GO" id="GO:0005524">
    <property type="term" value="F:ATP binding"/>
    <property type="evidence" value="ECO:0007669"/>
    <property type="project" value="UniProtKB-KW"/>
</dbReference>
<dbReference type="InterPro" id="IPR051314">
    <property type="entry name" value="AAA_ATPase_RarA/MGS1/WRNIP1"/>
</dbReference>
<dbReference type="InterPro" id="IPR003959">
    <property type="entry name" value="ATPase_AAA_core"/>
</dbReference>
<dbReference type="InterPro" id="IPR032423">
    <property type="entry name" value="AAA_assoc_2"/>
</dbReference>
<organism evidence="7 8">
    <name type="scientific">Clytia hemisphaerica</name>
    <dbReference type="NCBI Taxonomy" id="252671"/>
    <lineage>
        <taxon>Eukaryota</taxon>
        <taxon>Metazoa</taxon>
        <taxon>Cnidaria</taxon>
        <taxon>Hydrozoa</taxon>
        <taxon>Hydroidolina</taxon>
        <taxon>Leptothecata</taxon>
        <taxon>Obeliida</taxon>
        <taxon>Clytiidae</taxon>
        <taxon>Clytia</taxon>
    </lineage>
</organism>
<evidence type="ECO:0000256" key="5">
    <source>
        <dbReference type="SAM" id="MobiDB-lite"/>
    </source>
</evidence>
<dbReference type="AlphaFoldDB" id="A0A7M5VAQ4"/>
<evidence type="ECO:0000256" key="4">
    <source>
        <dbReference type="ARBA" id="ARBA00022840"/>
    </source>
</evidence>
<dbReference type="Pfam" id="PF16193">
    <property type="entry name" value="AAA_assoc_2"/>
    <property type="match status" value="1"/>
</dbReference>
<dbReference type="Gene3D" id="1.20.272.10">
    <property type="match status" value="1"/>
</dbReference>
<dbReference type="FunFam" id="3.40.50.300:FF:000137">
    <property type="entry name" value="Replication-associated recombination protein A"/>
    <property type="match status" value="1"/>
</dbReference>
<dbReference type="RefSeq" id="XP_066920649.1">
    <property type="nucleotide sequence ID" value="XM_067064548.1"/>
</dbReference>
<keyword evidence="8" id="KW-1185">Reference proteome</keyword>
<dbReference type="GO" id="GO:0005634">
    <property type="term" value="C:nucleus"/>
    <property type="evidence" value="ECO:0007669"/>
    <property type="project" value="TreeGrafter"/>
</dbReference>
<evidence type="ECO:0000313" key="7">
    <source>
        <dbReference type="EnsemblMetazoa" id="CLYHEMP005609.1"/>
    </source>
</evidence>
<dbReference type="PANTHER" id="PTHR13779">
    <property type="entry name" value="WERNER HELICASE-INTERACTING PROTEIN 1 FAMILY MEMBER"/>
    <property type="match status" value="1"/>
</dbReference>
<dbReference type="Pfam" id="PF12002">
    <property type="entry name" value="MgsA_C"/>
    <property type="match status" value="1"/>
</dbReference>
<dbReference type="Pfam" id="PF00004">
    <property type="entry name" value="AAA"/>
    <property type="match status" value="1"/>
</dbReference>
<dbReference type="FunFam" id="1.20.272.10:FF:000001">
    <property type="entry name" value="Putative AAA family ATPase"/>
    <property type="match status" value="1"/>
</dbReference>
<dbReference type="PANTHER" id="PTHR13779:SF7">
    <property type="entry name" value="ATPASE WRNIP1"/>
    <property type="match status" value="1"/>
</dbReference>
<dbReference type="Gene3D" id="3.40.50.300">
    <property type="entry name" value="P-loop containing nucleotide triphosphate hydrolases"/>
    <property type="match status" value="1"/>
</dbReference>
<feature type="region of interest" description="Disordered" evidence="5">
    <location>
        <begin position="27"/>
        <end position="107"/>
    </location>
</feature>
<evidence type="ECO:0000256" key="2">
    <source>
        <dbReference type="ARBA" id="ARBA00022705"/>
    </source>
</evidence>
<sequence length="618" mass="69227">MNQMECPICGLSFSKDKIEKHADTCLRFPKEKATTRRRSSGQTPASSVSKSLGDFFTKQNKRKRPISPEAKLKKKCDENSTDSIIISESPPLPSIDIKTDGDKNQVDNKPINGFQETLLKWSKENNQVKVENTLSGSDKTTNEEIKPIESNDKDDIIVERKLNETIAASSTKIETNQKQRKTKKAQIALGKIPLADQMRPTNFDTYFGQEAVNSNKVLKELFYNKRIPSLLLWGPPGCGKTSLANIIAQKCKEEAQYRFVTLSATMAGVNDVKEAVKIAKNERKLTRRQTVLFIDEVHRFNKLQQDSFLPHLEDGTIVLIGATTENPSFHLNNALLSRCKLIVLTKLSVTNIKNILQNAVERLDGHEKTDSSSKENGDLGFRFTLEEGVLKTIAEYAGGDARVALNTLDMLLQSKLNPANIDQTFYITVQEVKEDMKRGYVNYDRNGDEHYDIISALHKSIRGGDQDAAMYWLARMLEGGESPLYIARRLVRIASEDIGLGDPLALNQAVSAYQACHFIGMPECDVILAQVTTYLARAAKSIEVYEAYTKAKQLVKACNGPQPEVPIHLRNAPTKMMKNLGYGKGYKYTPKCLDDPEQEYLPLSLKDTKFFAEENGNS</sequence>
<dbReference type="Gene3D" id="1.10.3710.10">
    <property type="entry name" value="DNA polymerase III clamp loader subunits, C-terminal domain"/>
    <property type="match status" value="1"/>
</dbReference>
<dbReference type="GO" id="GO:0016887">
    <property type="term" value="F:ATP hydrolysis activity"/>
    <property type="evidence" value="ECO:0007669"/>
    <property type="project" value="InterPro"/>
</dbReference>
<keyword evidence="4" id="KW-0067">ATP-binding</keyword>
<evidence type="ECO:0000259" key="6">
    <source>
        <dbReference type="SMART" id="SM00382"/>
    </source>
</evidence>
<dbReference type="Gene3D" id="1.10.8.60">
    <property type="match status" value="1"/>
</dbReference>
<dbReference type="InterPro" id="IPR003593">
    <property type="entry name" value="AAA+_ATPase"/>
</dbReference>
<feature type="compositionally biased region" description="Basic and acidic residues" evidence="5">
    <location>
        <begin position="97"/>
        <end position="106"/>
    </location>
</feature>
<feature type="domain" description="AAA+ ATPase" evidence="6">
    <location>
        <begin position="226"/>
        <end position="347"/>
    </location>
</feature>
<evidence type="ECO:0000313" key="8">
    <source>
        <dbReference type="Proteomes" id="UP000594262"/>
    </source>
</evidence>
<proteinExistence type="inferred from homology"/>
<dbReference type="GO" id="GO:0008047">
    <property type="term" value="F:enzyme activator activity"/>
    <property type="evidence" value="ECO:0007669"/>
    <property type="project" value="TreeGrafter"/>
</dbReference>
<accession>A0A7M5VAQ4</accession>
<dbReference type="SUPFAM" id="SSF48019">
    <property type="entry name" value="post-AAA+ oligomerization domain-like"/>
    <property type="match status" value="1"/>
</dbReference>
<dbReference type="GO" id="GO:0003677">
    <property type="term" value="F:DNA binding"/>
    <property type="evidence" value="ECO:0007669"/>
    <property type="project" value="InterPro"/>
</dbReference>
<dbReference type="Proteomes" id="UP000594262">
    <property type="component" value="Unplaced"/>
</dbReference>
<keyword evidence="2" id="KW-0235">DNA replication</keyword>
<name>A0A7M5VAQ4_9CNID</name>
<keyword evidence="3" id="KW-0547">Nucleotide-binding</keyword>
<evidence type="ECO:0000256" key="1">
    <source>
        <dbReference type="ARBA" id="ARBA00008959"/>
    </source>
</evidence>
<dbReference type="InterPro" id="IPR008921">
    <property type="entry name" value="DNA_pol3_clamp-load_cplx_C"/>
</dbReference>
<comment type="similarity">
    <text evidence="1">Belongs to the AAA ATPase family. RarA/MGS1/WRNIP1 subfamily.</text>
</comment>
<dbReference type="InterPro" id="IPR027417">
    <property type="entry name" value="P-loop_NTPase"/>
</dbReference>
<dbReference type="SUPFAM" id="SSF52540">
    <property type="entry name" value="P-loop containing nucleoside triphosphate hydrolases"/>
    <property type="match status" value="1"/>
</dbReference>
<dbReference type="Gene3D" id="3.30.160.60">
    <property type="entry name" value="Classic Zinc Finger"/>
    <property type="match status" value="1"/>
</dbReference>
<dbReference type="InterPro" id="IPR021886">
    <property type="entry name" value="MgsA_C"/>
</dbReference>
<dbReference type="SMART" id="SM00382">
    <property type="entry name" value="AAA"/>
    <property type="match status" value="1"/>
</dbReference>